<dbReference type="AlphaFoldDB" id="A0A4Z2D138"/>
<keyword evidence="7" id="KW-1185">Reference proteome</keyword>
<dbReference type="InterPro" id="IPR018612">
    <property type="entry name" value="NSRP1_N"/>
</dbReference>
<protein>
    <submittedName>
        <fullName evidence="6">Nuclear speckle splicing regulatory protein</fullName>
    </submittedName>
</protein>
<dbReference type="PANTHER" id="PTHR31938:SF4">
    <property type="entry name" value="NUCLEAR SPECKLE SPLICING REGULATORY PROTEIN 1"/>
    <property type="match status" value="1"/>
</dbReference>
<feature type="domain" description="Nuclear speckle splicing regulatory protein 1 N-terminal" evidence="5">
    <location>
        <begin position="64"/>
        <end position="178"/>
    </location>
</feature>
<proteinExistence type="inferred from homology"/>
<sequence length="337" mass="39060">MSQGRGKVYGLSFPTRKPNIEPKLSVNAVFNEDSDKEEGEKELKPADYSRTTWIAQSRINRKVKTELEKAFEEDPSIFQYDELLDVIHDTKVEDSLGKTVKTSRYVGKLMKASSERKLERELCVERKAQRRIEAEVDLYGDKESFVTSAYKNKLEELRTLVEKLEEEKQREEVMDIRKQDGLGGLYRFMYENQDKTEIRRLESNPPINEKWGQSEENTNFEQPVKQSFTERSEKRDEAIQQCDNSKANNKIPLHSRDEKFFDCDGVSTEVSYKSDKLRTDRQVKADLDTCSNKEHKKVSGVIMARLRVTSDEELAAARQRYLARKAAGIHPVIVESD</sequence>
<dbReference type="EMBL" id="SKCS01000365">
    <property type="protein sequence ID" value="TNN10221.1"/>
    <property type="molecule type" value="Genomic_DNA"/>
</dbReference>
<name>A0A4Z2D138_SCHJA</name>
<dbReference type="GO" id="GO:0000381">
    <property type="term" value="P:regulation of alternative mRNA splicing, via spliceosome"/>
    <property type="evidence" value="ECO:0007669"/>
    <property type="project" value="InterPro"/>
</dbReference>
<dbReference type="OrthoDB" id="446635at2759"/>
<feature type="compositionally biased region" description="Polar residues" evidence="4">
    <location>
        <begin position="214"/>
        <end position="227"/>
    </location>
</feature>
<evidence type="ECO:0000259" key="5">
    <source>
        <dbReference type="Pfam" id="PF09745"/>
    </source>
</evidence>
<comment type="caution">
    <text evidence="6">The sequence shown here is derived from an EMBL/GenBank/DDBJ whole genome shotgun (WGS) entry which is preliminary data.</text>
</comment>
<dbReference type="InterPro" id="IPR042816">
    <property type="entry name" value="Nsrp1"/>
</dbReference>
<evidence type="ECO:0000256" key="2">
    <source>
        <dbReference type="ARBA" id="ARBA00023054"/>
    </source>
</evidence>
<evidence type="ECO:0000313" key="7">
    <source>
        <dbReference type="Proteomes" id="UP000311919"/>
    </source>
</evidence>
<dbReference type="Proteomes" id="UP000311919">
    <property type="component" value="Unassembled WGS sequence"/>
</dbReference>
<reference evidence="6 7" key="1">
    <citation type="submission" date="2019-03" db="EMBL/GenBank/DDBJ databases">
        <title>An improved genome assembly of the fluke Schistosoma japonicum.</title>
        <authorList>
            <person name="Hu W."/>
            <person name="Luo F."/>
            <person name="Yin M."/>
            <person name="Mo X."/>
            <person name="Sun C."/>
            <person name="Wu Q."/>
            <person name="Zhu B."/>
            <person name="Xiang M."/>
            <person name="Wang J."/>
            <person name="Wang Y."/>
            <person name="Zhang T."/>
            <person name="Xu B."/>
            <person name="Zheng H."/>
            <person name="Feng Z."/>
        </authorList>
    </citation>
    <scope>NUCLEOTIDE SEQUENCE [LARGE SCALE GENOMIC DNA]</scope>
    <source>
        <strain evidence="6">HuSjv2</strain>
        <tissue evidence="6">Worms</tissue>
    </source>
</reference>
<accession>A0A4Z2D138</accession>
<dbReference type="Pfam" id="PF09745">
    <property type="entry name" value="NSRP1_N"/>
    <property type="match status" value="1"/>
</dbReference>
<evidence type="ECO:0000313" key="6">
    <source>
        <dbReference type="EMBL" id="TNN10221.1"/>
    </source>
</evidence>
<feature type="region of interest" description="Disordered" evidence="4">
    <location>
        <begin position="205"/>
        <end position="232"/>
    </location>
</feature>
<comment type="similarity">
    <text evidence="1">Belongs to the NSRP1 family.</text>
</comment>
<evidence type="ECO:0000256" key="3">
    <source>
        <dbReference type="SAM" id="Coils"/>
    </source>
</evidence>
<keyword evidence="2 3" id="KW-0175">Coiled coil</keyword>
<feature type="coiled-coil region" evidence="3">
    <location>
        <begin position="147"/>
        <end position="174"/>
    </location>
</feature>
<dbReference type="PANTHER" id="PTHR31938">
    <property type="entry name" value="NUCLEAR SPECKLE SPLICING REGULATORY PROTEIN 1"/>
    <property type="match status" value="1"/>
</dbReference>
<evidence type="ECO:0000256" key="4">
    <source>
        <dbReference type="SAM" id="MobiDB-lite"/>
    </source>
</evidence>
<dbReference type="STRING" id="6182.A0A4Z2D138"/>
<organism evidence="6 7">
    <name type="scientific">Schistosoma japonicum</name>
    <name type="common">Blood fluke</name>
    <dbReference type="NCBI Taxonomy" id="6182"/>
    <lineage>
        <taxon>Eukaryota</taxon>
        <taxon>Metazoa</taxon>
        <taxon>Spiralia</taxon>
        <taxon>Lophotrochozoa</taxon>
        <taxon>Platyhelminthes</taxon>
        <taxon>Trematoda</taxon>
        <taxon>Digenea</taxon>
        <taxon>Strigeidida</taxon>
        <taxon>Schistosomatoidea</taxon>
        <taxon>Schistosomatidae</taxon>
        <taxon>Schistosoma</taxon>
    </lineage>
</organism>
<gene>
    <name evidence="6" type="ORF">EWB00_005555</name>
</gene>
<evidence type="ECO:0000256" key="1">
    <source>
        <dbReference type="ARBA" id="ARBA00010126"/>
    </source>
</evidence>